<dbReference type="EMBL" id="AZBU02000002">
    <property type="protein sequence ID" value="TKR93920.1"/>
    <property type="molecule type" value="Genomic_DNA"/>
</dbReference>
<keyword evidence="2" id="KW-1185">Reference proteome</keyword>
<evidence type="ECO:0000313" key="2">
    <source>
        <dbReference type="Proteomes" id="UP000298663"/>
    </source>
</evidence>
<dbReference type="Proteomes" id="UP000298663">
    <property type="component" value="Unassembled WGS sequence"/>
</dbReference>
<comment type="caution">
    <text evidence="1">The sequence shown here is derived from an EMBL/GenBank/DDBJ whole genome shotgun (WGS) entry which is preliminary data.</text>
</comment>
<accession>A0A4U5PCA0</accession>
<organism evidence="1 2">
    <name type="scientific">Steinernema carpocapsae</name>
    <name type="common">Entomopathogenic nematode</name>
    <dbReference type="NCBI Taxonomy" id="34508"/>
    <lineage>
        <taxon>Eukaryota</taxon>
        <taxon>Metazoa</taxon>
        <taxon>Ecdysozoa</taxon>
        <taxon>Nematoda</taxon>
        <taxon>Chromadorea</taxon>
        <taxon>Rhabditida</taxon>
        <taxon>Tylenchina</taxon>
        <taxon>Panagrolaimomorpha</taxon>
        <taxon>Strongyloidoidea</taxon>
        <taxon>Steinernematidae</taxon>
        <taxon>Steinernema</taxon>
    </lineage>
</organism>
<dbReference type="AlphaFoldDB" id="A0A4U5PCA0"/>
<sequence>MRSAKRGEPRSCTAVACGYGSFQMDVDQINSRDIGFLRLTSDLFRSCLIMLMIDSAVIGEPCYWHQSRGCIECKLNFLHIKREFLVQ</sequence>
<reference evidence="1 2" key="1">
    <citation type="journal article" date="2015" name="Genome Biol.">
        <title>Comparative genomics of Steinernema reveals deeply conserved gene regulatory networks.</title>
        <authorList>
            <person name="Dillman A.R."/>
            <person name="Macchietto M."/>
            <person name="Porter C.F."/>
            <person name="Rogers A."/>
            <person name="Williams B."/>
            <person name="Antoshechkin I."/>
            <person name="Lee M.M."/>
            <person name="Goodwin Z."/>
            <person name="Lu X."/>
            <person name="Lewis E.E."/>
            <person name="Goodrich-Blair H."/>
            <person name="Stock S.P."/>
            <person name="Adams B.J."/>
            <person name="Sternberg P.W."/>
            <person name="Mortazavi A."/>
        </authorList>
    </citation>
    <scope>NUCLEOTIDE SEQUENCE [LARGE SCALE GENOMIC DNA]</scope>
    <source>
        <strain evidence="1 2">ALL</strain>
    </source>
</reference>
<reference evidence="1 2" key="2">
    <citation type="journal article" date="2019" name="G3 (Bethesda)">
        <title>Hybrid Assembly of the Genome of the Entomopathogenic Nematode Steinernema carpocapsae Identifies the X-Chromosome.</title>
        <authorList>
            <person name="Serra L."/>
            <person name="Macchietto M."/>
            <person name="Macias-Munoz A."/>
            <person name="McGill C.J."/>
            <person name="Rodriguez I.M."/>
            <person name="Rodriguez B."/>
            <person name="Murad R."/>
            <person name="Mortazavi A."/>
        </authorList>
    </citation>
    <scope>NUCLEOTIDE SEQUENCE [LARGE SCALE GENOMIC DNA]</scope>
    <source>
        <strain evidence="1 2">ALL</strain>
    </source>
</reference>
<gene>
    <name evidence="1" type="ORF">L596_008286</name>
</gene>
<proteinExistence type="predicted"/>
<name>A0A4U5PCA0_STECR</name>
<protein>
    <submittedName>
        <fullName evidence="1">Uncharacterized protein</fullName>
    </submittedName>
</protein>
<evidence type="ECO:0000313" key="1">
    <source>
        <dbReference type="EMBL" id="TKR93920.1"/>
    </source>
</evidence>